<dbReference type="GeneID" id="31013038"/>
<proteinExistence type="predicted"/>
<evidence type="ECO:0000256" key="1">
    <source>
        <dbReference type="SAM" id="MobiDB-lite"/>
    </source>
</evidence>
<evidence type="ECO:0000313" key="4">
    <source>
        <dbReference type="Proteomes" id="UP000183809"/>
    </source>
</evidence>
<dbReference type="OrthoDB" id="2152680at2759"/>
<dbReference type="InterPro" id="IPR028115">
    <property type="entry name" value="DUF4484"/>
</dbReference>
<gene>
    <name evidence="3" type="ORF">BKCO1_22000115</name>
</gene>
<dbReference type="Pfam" id="PF14831">
    <property type="entry name" value="DUF4484"/>
    <property type="match status" value="1"/>
</dbReference>
<dbReference type="PANTHER" id="PTHR28153">
    <property type="entry name" value="PROTEIN, PUTATIVE-RELATED"/>
    <property type="match status" value="1"/>
</dbReference>
<keyword evidence="4" id="KW-1185">Reference proteome</keyword>
<evidence type="ECO:0000313" key="3">
    <source>
        <dbReference type="EMBL" id="OJD34491.1"/>
    </source>
</evidence>
<dbReference type="PANTHER" id="PTHR28153:SF1">
    <property type="entry name" value="DUF4484 DOMAIN-CONTAINING PROTEIN"/>
    <property type="match status" value="1"/>
</dbReference>
<feature type="region of interest" description="Disordered" evidence="1">
    <location>
        <begin position="138"/>
        <end position="179"/>
    </location>
</feature>
<dbReference type="STRING" id="236234.A0A1J9RPK6"/>
<feature type="domain" description="DUF4484" evidence="2">
    <location>
        <begin position="427"/>
        <end position="591"/>
    </location>
</feature>
<reference evidence="3 4" key="1">
    <citation type="submission" date="2016-10" db="EMBL/GenBank/DDBJ databases">
        <title>Proteomics and genomics reveal pathogen-plant mechanisms compatible with a hemibiotrophic lifestyle of Diplodia corticola.</title>
        <authorList>
            <person name="Fernandes I."/>
            <person name="De Jonge R."/>
            <person name="Van De Peer Y."/>
            <person name="Devreese B."/>
            <person name="Alves A."/>
            <person name="Esteves A.C."/>
        </authorList>
    </citation>
    <scope>NUCLEOTIDE SEQUENCE [LARGE SCALE GENOMIC DNA]</scope>
    <source>
        <strain evidence="3 4">CBS 112549</strain>
    </source>
</reference>
<feature type="region of interest" description="Disordered" evidence="1">
    <location>
        <begin position="379"/>
        <end position="416"/>
    </location>
</feature>
<dbReference type="InterPro" id="IPR018626">
    <property type="entry name" value="LCHN/Anr2"/>
</dbReference>
<dbReference type="Pfam" id="PF09804">
    <property type="entry name" value="DENND11"/>
    <property type="match status" value="1"/>
</dbReference>
<comment type="caution">
    <text evidence="3">The sequence shown here is derived from an EMBL/GenBank/DDBJ whole genome shotgun (WGS) entry which is preliminary data.</text>
</comment>
<dbReference type="EMBL" id="MNUE01000022">
    <property type="protein sequence ID" value="OJD34491.1"/>
    <property type="molecule type" value="Genomic_DNA"/>
</dbReference>
<organism evidence="3 4">
    <name type="scientific">Diplodia corticola</name>
    <dbReference type="NCBI Taxonomy" id="236234"/>
    <lineage>
        <taxon>Eukaryota</taxon>
        <taxon>Fungi</taxon>
        <taxon>Dikarya</taxon>
        <taxon>Ascomycota</taxon>
        <taxon>Pezizomycotina</taxon>
        <taxon>Dothideomycetes</taxon>
        <taxon>Dothideomycetes incertae sedis</taxon>
        <taxon>Botryosphaeriales</taxon>
        <taxon>Botryosphaeriaceae</taxon>
        <taxon>Diplodia</taxon>
    </lineage>
</organism>
<dbReference type="RefSeq" id="XP_020130751.1">
    <property type="nucleotide sequence ID" value="XM_020272778.1"/>
</dbReference>
<accession>A0A1J9RPK6</accession>
<dbReference type="Proteomes" id="UP000183809">
    <property type="component" value="Unassembled WGS sequence"/>
</dbReference>
<evidence type="ECO:0000259" key="2">
    <source>
        <dbReference type="Pfam" id="PF14831"/>
    </source>
</evidence>
<name>A0A1J9RPK6_9PEZI</name>
<dbReference type="InterPro" id="IPR053056">
    <property type="entry name" value="Lipid_Metab_Assoc_Protein"/>
</dbReference>
<protein>
    <recommendedName>
        <fullName evidence="2">DUF4484 domain-containing protein</fullName>
    </recommendedName>
</protein>
<dbReference type="AlphaFoldDB" id="A0A1J9RPK6"/>
<feature type="compositionally biased region" description="Acidic residues" evidence="1">
    <location>
        <begin position="391"/>
        <end position="401"/>
    </location>
</feature>
<feature type="compositionally biased region" description="Basic and acidic residues" evidence="1">
    <location>
        <begin position="379"/>
        <end position="390"/>
    </location>
</feature>
<sequence>MSAPNATATNGHAPPGDLPSLAALFLIKFDLKVGYTITWKRSRPDLELDGAVEFKSLPSGLHSVKEDLVYFVHEQYVGLSAFINDPASEAERNAHLVAVGILVPLSQGRLGRSWLHAQRLRELAKLLAHDTTKTEPLEQYWTANSAERSADTPENELSETSSTVSRPPPSVLRKKKSYARDRGLSNVTAFHPTHETLDVAHPALSIIKYIDTFGPLVFPLLRLALLRKRVLFITPPPVRLACEFVYDLSILSTIPSSVTDVLPPGSEPLQRLRSLFTVGIHDIPKLQEDASKHESAKLSNEPLEEGNWSPGWAACTTDEVLAIKTNLYDVTVELPAQVESSIEEKRWPRIKTAAGREIKATQRDLRRFRILHAELRKTQRHSVEMPRAEEQESDEESDDDNAALLGSSPRAESNCGGDEEVYADNLIEASTWAALAYSGFMWWASAGEKDASFSEEADRDRALVGDLSDFMTMSHASHASLRSSDEAMAQTWYQGATAPHTAIIAYFHRVTAEIFSTLGDIVDAADDEDHGSDGDDGGDSVVVHGDDVSRMGLDVWSESDKDFVQEVLQMYFGRRADVHGGSIECCGIKIC</sequence>
<dbReference type="GO" id="GO:0005811">
    <property type="term" value="C:lipid droplet"/>
    <property type="evidence" value="ECO:0007669"/>
    <property type="project" value="TreeGrafter"/>
</dbReference>